<keyword evidence="2" id="KW-1185">Reference proteome</keyword>
<gene>
    <name evidence="1" type="ORF">FA95DRAFT_1516785</name>
</gene>
<comment type="caution">
    <text evidence="1">The sequence shown here is derived from an EMBL/GenBank/DDBJ whole genome shotgun (WGS) entry which is preliminary data.</text>
</comment>
<organism evidence="1 2">
    <name type="scientific">Auriscalpium vulgare</name>
    <dbReference type="NCBI Taxonomy" id="40419"/>
    <lineage>
        <taxon>Eukaryota</taxon>
        <taxon>Fungi</taxon>
        <taxon>Dikarya</taxon>
        <taxon>Basidiomycota</taxon>
        <taxon>Agaricomycotina</taxon>
        <taxon>Agaricomycetes</taxon>
        <taxon>Russulales</taxon>
        <taxon>Auriscalpiaceae</taxon>
        <taxon>Auriscalpium</taxon>
    </lineage>
</organism>
<reference evidence="1" key="1">
    <citation type="submission" date="2021-02" db="EMBL/GenBank/DDBJ databases">
        <authorList>
            <consortium name="DOE Joint Genome Institute"/>
            <person name="Ahrendt S."/>
            <person name="Looney B.P."/>
            <person name="Miyauchi S."/>
            <person name="Morin E."/>
            <person name="Drula E."/>
            <person name="Courty P.E."/>
            <person name="Chicoki N."/>
            <person name="Fauchery L."/>
            <person name="Kohler A."/>
            <person name="Kuo A."/>
            <person name="Labutti K."/>
            <person name="Pangilinan J."/>
            <person name="Lipzen A."/>
            <person name="Riley R."/>
            <person name="Andreopoulos W."/>
            <person name="He G."/>
            <person name="Johnson J."/>
            <person name="Barry K.W."/>
            <person name="Grigoriev I.V."/>
            <person name="Nagy L."/>
            <person name="Hibbett D."/>
            <person name="Henrissat B."/>
            <person name="Matheny P.B."/>
            <person name="Labbe J."/>
            <person name="Martin F."/>
        </authorList>
    </citation>
    <scope>NUCLEOTIDE SEQUENCE</scope>
    <source>
        <strain evidence="1">FP105234-sp</strain>
    </source>
</reference>
<dbReference type="EMBL" id="MU275880">
    <property type="protein sequence ID" value="KAI0048887.1"/>
    <property type="molecule type" value="Genomic_DNA"/>
</dbReference>
<proteinExistence type="predicted"/>
<name>A0ACB8RY97_9AGAM</name>
<reference evidence="1" key="2">
    <citation type="journal article" date="2022" name="New Phytol.">
        <title>Evolutionary transition to the ectomycorrhizal habit in the genomes of a hyperdiverse lineage of mushroom-forming fungi.</title>
        <authorList>
            <person name="Looney B."/>
            <person name="Miyauchi S."/>
            <person name="Morin E."/>
            <person name="Drula E."/>
            <person name="Courty P.E."/>
            <person name="Kohler A."/>
            <person name="Kuo A."/>
            <person name="LaButti K."/>
            <person name="Pangilinan J."/>
            <person name="Lipzen A."/>
            <person name="Riley R."/>
            <person name="Andreopoulos W."/>
            <person name="He G."/>
            <person name="Johnson J."/>
            <person name="Nolan M."/>
            <person name="Tritt A."/>
            <person name="Barry K.W."/>
            <person name="Grigoriev I.V."/>
            <person name="Nagy L.G."/>
            <person name="Hibbett D."/>
            <person name="Henrissat B."/>
            <person name="Matheny P.B."/>
            <person name="Labbe J."/>
            <person name="Martin F.M."/>
        </authorList>
    </citation>
    <scope>NUCLEOTIDE SEQUENCE</scope>
    <source>
        <strain evidence="1">FP105234-sp</strain>
    </source>
</reference>
<sequence>MDSSRLSNVMDTVQDPQIDPALQNLPAPVREPEPQGTPRPPSVAAEPPHPPVGSIDDPANAEYSGGAETLQAMADGQGPPGERQLNVTDALSYLDAVKSQFHERPDVYNSFLDIMKDFKHQTIDTPQVIHRVSCLFHGHPMLIQGFNTFLPVGYRIEVTTDPSSSDVITVTTPGGTVLSSTIDAYQAPPPREPLTLEPIKRSSQQPNSPPLQRPPPDRSPSPLVQLDTAMDYVQRIKTRFHDDPDTYKKFLEILTSQNPRNPSSHAEALAKVEELFKDAPDLSSAFRDFLPDNRQGGSAIQGMLQGQGHTRTATPTHMEHSRAQKRKQPAPDPIAPPSAAPAKRRRKAGPERDVKEKEKDARSKTKKLKPHGDASPSFAHYNTLAAPPSPRRSGHHYSHHPPPGALNMQIYQAPVPPHQLALSDDSQFFARVKQALDVRETYHEFLRLVNLFTQDFIDRARLIRMSRTFLQDGALMAQFKDILGWDESMEHAALARERDEAFLPPGRPMMILDRPSKEELNIRHGSYRRLPANETNVQCSGRDDMCRSVLNDEWISHPAFDAEDAVFIAHKKNIYEEALHRSEEERHEYDFHIDALMRTIALLEPIAAKMSAMGPDERGNFKLKPNFGGAGKAVHQRIIKKLYGREPGLDVIQALQETPAQAIPVVLVRLKQKEAEWKRAQRAWNSVWRAVDAQNYARALDHQAIAFRAADKKGLTSKAFVGQIEAAMEAHVARRAMLIDPGFARARPAHHLAHVLEDADVLRDAVKLVFSFLARVAGSQMRLDAPRRTWVETRLYNIVVAFFGLGDGWAPPMGEAGEAITSKKAVDAARRTKKPAEAEGSEEMVKAGRSGLGSTFVGDLRKNLLKSEQAKSTRAQARPSAPASPSPMASRTASPVPVPMVLDEESRDVSPVVAAPGFGLEKTLSRRRSFFTSTWFYSFLRMFEVLYSRLALLKAIAAERAGASSSKTTESENSEPQEAVSPTEYYEFMLESCERLFDNQIEQGAFEDQMREMFGLHDAYKIFTVDKVVGAIIKHVQSWEQDAKLDKLMKLLWEERRLEHPTVEDHRKLRRQAEEILGPEENLFRIDWLPESKTMTCQLLSKDGSSLDDAELLSGRWQSYVDSFVSDRETEGIPPSKVRRPFLRRSLPVPLTPISPVVRARGELQIKVCVRTYRLFFVSRSEDVLWRVRPDEEVERAETALRDINARRLKRLQEKLKQMAPVEADE</sequence>
<evidence type="ECO:0000313" key="2">
    <source>
        <dbReference type="Proteomes" id="UP000814033"/>
    </source>
</evidence>
<accession>A0ACB8RY97</accession>
<evidence type="ECO:0000313" key="1">
    <source>
        <dbReference type="EMBL" id="KAI0048887.1"/>
    </source>
</evidence>
<protein>
    <submittedName>
        <fullName evidence="1">Uncharacterized protein</fullName>
    </submittedName>
</protein>
<dbReference type="Proteomes" id="UP000814033">
    <property type="component" value="Unassembled WGS sequence"/>
</dbReference>